<accession>A0A2A6BID9</accession>
<dbReference type="AlphaFoldDB" id="A0A2A6BID9"/>
<reference evidence="1" key="2">
    <citation type="submission" date="2022-06" db="UniProtKB">
        <authorList>
            <consortium name="EnsemblMetazoa"/>
        </authorList>
    </citation>
    <scope>IDENTIFICATION</scope>
    <source>
        <strain evidence="1">PS312</strain>
    </source>
</reference>
<evidence type="ECO:0000313" key="1">
    <source>
        <dbReference type="EnsemblMetazoa" id="PPA42857.1"/>
    </source>
</evidence>
<gene>
    <name evidence="1" type="primary">WBGene00281226</name>
</gene>
<evidence type="ECO:0000313" key="2">
    <source>
        <dbReference type="Proteomes" id="UP000005239"/>
    </source>
</evidence>
<proteinExistence type="predicted"/>
<organism evidence="1 2">
    <name type="scientific">Pristionchus pacificus</name>
    <name type="common">Parasitic nematode worm</name>
    <dbReference type="NCBI Taxonomy" id="54126"/>
    <lineage>
        <taxon>Eukaryota</taxon>
        <taxon>Metazoa</taxon>
        <taxon>Ecdysozoa</taxon>
        <taxon>Nematoda</taxon>
        <taxon>Chromadorea</taxon>
        <taxon>Rhabditida</taxon>
        <taxon>Rhabditina</taxon>
        <taxon>Diplogasteromorpha</taxon>
        <taxon>Diplogasteroidea</taxon>
        <taxon>Neodiplogasteridae</taxon>
        <taxon>Pristionchus</taxon>
    </lineage>
</organism>
<name>A0A2A6BID9_PRIPA</name>
<dbReference type="EnsemblMetazoa" id="PPA42857.1">
    <property type="protein sequence ID" value="PPA42857.1"/>
    <property type="gene ID" value="WBGene00281226"/>
</dbReference>
<accession>A0A8R1UWZ3</accession>
<dbReference type="Proteomes" id="UP000005239">
    <property type="component" value="Unassembled WGS sequence"/>
</dbReference>
<reference evidence="2" key="1">
    <citation type="journal article" date="2008" name="Nat. Genet.">
        <title>The Pristionchus pacificus genome provides a unique perspective on nematode lifestyle and parasitism.</title>
        <authorList>
            <person name="Dieterich C."/>
            <person name="Clifton S.W."/>
            <person name="Schuster L.N."/>
            <person name="Chinwalla A."/>
            <person name="Delehaunty K."/>
            <person name="Dinkelacker I."/>
            <person name="Fulton L."/>
            <person name="Fulton R."/>
            <person name="Godfrey J."/>
            <person name="Minx P."/>
            <person name="Mitreva M."/>
            <person name="Roeseler W."/>
            <person name="Tian H."/>
            <person name="Witte H."/>
            <person name="Yang S.P."/>
            <person name="Wilson R.K."/>
            <person name="Sommer R.J."/>
        </authorList>
    </citation>
    <scope>NUCLEOTIDE SEQUENCE [LARGE SCALE GENOMIC DNA]</scope>
    <source>
        <strain evidence="2">PS312</strain>
    </source>
</reference>
<keyword evidence="2" id="KW-1185">Reference proteome</keyword>
<sequence>MFVNISNLSLNAIAAVCCYLPERSTLELRQLCKSTNVKVCSILSVRETVVTDFHFSSSAEEQHIRLIFHRREHFFTWALCLLYVLKQLRVDSERFLNLETNNNIVYLKLTSEELPRILQYLKRFTTLSKFPLLRTTDNIQPEIINAYTEFIKGKCIKAVFLHQFDLTPSNHLSWLKLLSEIRTGFVHIDVESIANKQSIDFLQEVAQLIKEITIIVGSSCNLSASSNLSLARQILSRKCDSLALRNKSFRISPSQAENMLQFVHRLEKKVIFNTYADDSFGKRGICRFGTYIFRLSAEMASIRHVDYK</sequence>
<protein>
    <submittedName>
        <fullName evidence="1">Uncharacterized protein</fullName>
    </submittedName>
</protein>